<evidence type="ECO:0000259" key="5">
    <source>
        <dbReference type="PROSITE" id="PS51736"/>
    </source>
</evidence>
<dbReference type="Pfam" id="PF02796">
    <property type="entry name" value="HTH_7"/>
    <property type="match status" value="1"/>
</dbReference>
<dbReference type="SUPFAM" id="SSF53041">
    <property type="entry name" value="Resolvase-like"/>
    <property type="match status" value="1"/>
</dbReference>
<evidence type="ECO:0000256" key="2">
    <source>
        <dbReference type="ARBA" id="ARBA00023125"/>
    </source>
</evidence>
<dbReference type="Pfam" id="PF00239">
    <property type="entry name" value="Resolvase"/>
    <property type="match status" value="1"/>
</dbReference>
<dbReference type="PANTHER" id="PTHR30461">
    <property type="entry name" value="DNA-INVERTASE FROM LAMBDOID PROPHAGE"/>
    <property type="match status" value="1"/>
</dbReference>
<dbReference type="InterPro" id="IPR050639">
    <property type="entry name" value="SSR_resolvase"/>
</dbReference>
<accession>A0ABT7M7V0</accession>
<dbReference type="InterPro" id="IPR036162">
    <property type="entry name" value="Resolvase-like_N_sf"/>
</dbReference>
<dbReference type="SMART" id="SM00857">
    <property type="entry name" value="Resolvase"/>
    <property type="match status" value="1"/>
</dbReference>
<evidence type="ECO:0000256" key="3">
    <source>
        <dbReference type="ARBA" id="ARBA00023172"/>
    </source>
</evidence>
<name>A0ABT7M7V0_9PSEU</name>
<comment type="caution">
    <text evidence="6">The sequence shown here is derived from an EMBL/GenBank/DDBJ whole genome shotgun (WGS) entry which is preliminary data.</text>
</comment>
<comment type="similarity">
    <text evidence="1">Belongs to the site-specific recombinase resolvase family.</text>
</comment>
<organism evidence="6 7">
    <name type="scientific">Actinomycetospora termitidis</name>
    <dbReference type="NCBI Taxonomy" id="3053470"/>
    <lineage>
        <taxon>Bacteria</taxon>
        <taxon>Bacillati</taxon>
        <taxon>Actinomycetota</taxon>
        <taxon>Actinomycetes</taxon>
        <taxon>Pseudonocardiales</taxon>
        <taxon>Pseudonocardiaceae</taxon>
        <taxon>Actinomycetospora</taxon>
    </lineage>
</organism>
<dbReference type="CDD" id="cd00569">
    <property type="entry name" value="HTH_Hin_like"/>
    <property type="match status" value="1"/>
</dbReference>
<dbReference type="CDD" id="cd03768">
    <property type="entry name" value="SR_ResInv"/>
    <property type="match status" value="1"/>
</dbReference>
<feature type="region of interest" description="Disordered" evidence="4">
    <location>
        <begin position="1"/>
        <end position="38"/>
    </location>
</feature>
<keyword evidence="3" id="KW-0233">DNA recombination</keyword>
<dbReference type="SUPFAM" id="SSF46689">
    <property type="entry name" value="Homeodomain-like"/>
    <property type="match status" value="1"/>
</dbReference>
<feature type="domain" description="Resolvase/invertase-type recombinase catalytic" evidence="5">
    <location>
        <begin position="20"/>
        <end position="158"/>
    </location>
</feature>
<dbReference type="InterPro" id="IPR006119">
    <property type="entry name" value="Resolv_N"/>
</dbReference>
<dbReference type="EMBL" id="JASVWF010000002">
    <property type="protein sequence ID" value="MDL5156754.1"/>
    <property type="molecule type" value="Genomic_DNA"/>
</dbReference>
<evidence type="ECO:0000313" key="7">
    <source>
        <dbReference type="Proteomes" id="UP001231924"/>
    </source>
</evidence>
<evidence type="ECO:0000256" key="4">
    <source>
        <dbReference type="SAM" id="MobiDB-lite"/>
    </source>
</evidence>
<dbReference type="InterPro" id="IPR006120">
    <property type="entry name" value="Resolvase_HTH_dom"/>
</dbReference>
<feature type="region of interest" description="Disordered" evidence="4">
    <location>
        <begin position="206"/>
        <end position="226"/>
    </location>
</feature>
<evidence type="ECO:0000313" key="6">
    <source>
        <dbReference type="EMBL" id="MDL5156754.1"/>
    </source>
</evidence>
<keyword evidence="2" id="KW-0238">DNA-binding</keyword>
<dbReference type="Gene3D" id="3.40.50.1390">
    <property type="entry name" value="Resolvase, N-terminal catalytic domain"/>
    <property type="match status" value="1"/>
</dbReference>
<proteinExistence type="inferred from homology"/>
<protein>
    <submittedName>
        <fullName evidence="6">Recombinase family protein</fullName>
    </submittedName>
</protein>
<dbReference type="PANTHER" id="PTHR30461:SF2">
    <property type="entry name" value="SERINE RECOMBINASE PINE-RELATED"/>
    <property type="match status" value="1"/>
</dbReference>
<gene>
    <name evidence="6" type="ORF">QRT03_12360</name>
</gene>
<dbReference type="PROSITE" id="PS51736">
    <property type="entry name" value="RECOMBINASES_3"/>
    <property type="match status" value="1"/>
</dbReference>
<dbReference type="InterPro" id="IPR009057">
    <property type="entry name" value="Homeodomain-like_sf"/>
</dbReference>
<dbReference type="Proteomes" id="UP001231924">
    <property type="component" value="Unassembled WGS sequence"/>
</dbReference>
<dbReference type="RefSeq" id="WP_286053100.1">
    <property type="nucleotide sequence ID" value="NZ_JASVWF010000002.1"/>
</dbReference>
<sequence length="226" mass="23671">MEGVQSRDLLAAEPEEVSGEVVGYGRGSASTPSEAGNPEEQRAALLAAGCTRVFVDSSSGKGGAARPEFDACLAALAPGDVLVVVRLDRLTRSLPQLVGLVSELRTRGVGFRSLHEGLDTTTPGGRLVFHVFAALAEFLRELLVEGTRDGLAAARARGQRLGRPPALSPDQVAQARAMLARPENSVASIARLLGVSRSTLYKHVPELGGRQVVPPGPDDAHPGQEN</sequence>
<evidence type="ECO:0000256" key="1">
    <source>
        <dbReference type="ARBA" id="ARBA00009913"/>
    </source>
</evidence>
<keyword evidence="7" id="KW-1185">Reference proteome</keyword>
<reference evidence="6 7" key="1">
    <citation type="submission" date="2023-06" db="EMBL/GenBank/DDBJ databases">
        <title>Actinomycetospora Odt1-22.</title>
        <authorList>
            <person name="Supong K."/>
        </authorList>
    </citation>
    <scope>NUCLEOTIDE SEQUENCE [LARGE SCALE GENOMIC DNA]</scope>
    <source>
        <strain evidence="6 7">Odt1-22</strain>
    </source>
</reference>
<dbReference type="Gene3D" id="1.10.10.60">
    <property type="entry name" value="Homeodomain-like"/>
    <property type="match status" value="1"/>
</dbReference>